<dbReference type="HOGENOM" id="CLU_065779_3_0_11"/>
<evidence type="ECO:0000259" key="7">
    <source>
        <dbReference type="Pfam" id="PF00482"/>
    </source>
</evidence>
<name>W5Y5B5_9CORY</name>
<dbReference type="InterPro" id="IPR018076">
    <property type="entry name" value="T2SS_GspF_dom"/>
</dbReference>
<evidence type="ECO:0000256" key="3">
    <source>
        <dbReference type="ARBA" id="ARBA00022692"/>
    </source>
</evidence>
<feature type="transmembrane region" description="Helical" evidence="6">
    <location>
        <begin position="198"/>
        <end position="219"/>
    </location>
</feature>
<dbReference type="KEGG" id="cvt:B843_01555"/>
<evidence type="ECO:0000313" key="9">
    <source>
        <dbReference type="Proteomes" id="UP000019222"/>
    </source>
</evidence>
<evidence type="ECO:0000256" key="1">
    <source>
        <dbReference type="ARBA" id="ARBA00004651"/>
    </source>
</evidence>
<dbReference type="eggNOG" id="COG4965">
    <property type="taxonomic scope" value="Bacteria"/>
</dbReference>
<accession>W5Y5B5</accession>
<reference evidence="8 9" key="1">
    <citation type="submission" date="2013-02" db="EMBL/GenBank/DDBJ databases">
        <title>The complete genome sequence of Corynebacterium vitaeruminis DSM 20294.</title>
        <authorList>
            <person name="Ruckert C."/>
            <person name="Albersmeier A."/>
            <person name="Kalinowski J."/>
        </authorList>
    </citation>
    <scope>NUCLEOTIDE SEQUENCE [LARGE SCALE GENOMIC DNA]</scope>
    <source>
        <strain evidence="9">ATCC 10234</strain>
    </source>
</reference>
<gene>
    <name evidence="8" type="ORF">B843_01555</name>
</gene>
<dbReference type="EMBL" id="CP004353">
    <property type="protein sequence ID" value="AHI21703.1"/>
    <property type="molecule type" value="Genomic_DNA"/>
</dbReference>
<dbReference type="AlphaFoldDB" id="W5Y5B5"/>
<evidence type="ECO:0000313" key="8">
    <source>
        <dbReference type="EMBL" id="AHI21703.1"/>
    </source>
</evidence>
<evidence type="ECO:0000256" key="2">
    <source>
        <dbReference type="ARBA" id="ARBA00022475"/>
    </source>
</evidence>
<evidence type="ECO:0000256" key="6">
    <source>
        <dbReference type="SAM" id="Phobius"/>
    </source>
</evidence>
<feature type="transmembrane region" description="Helical" evidence="6">
    <location>
        <begin position="225"/>
        <end position="251"/>
    </location>
</feature>
<dbReference type="PANTHER" id="PTHR35007:SF4">
    <property type="entry name" value="CONSERVED TRANSMEMBRANE PROTEIN-RELATED"/>
    <property type="match status" value="1"/>
</dbReference>
<protein>
    <recommendedName>
        <fullName evidence="7">Type II secretion system protein GspF domain-containing protein</fullName>
    </recommendedName>
</protein>
<organism evidence="8 9">
    <name type="scientific">Corynebacterium vitaeruminis DSM 20294</name>
    <dbReference type="NCBI Taxonomy" id="1224164"/>
    <lineage>
        <taxon>Bacteria</taxon>
        <taxon>Bacillati</taxon>
        <taxon>Actinomycetota</taxon>
        <taxon>Actinomycetes</taxon>
        <taxon>Mycobacteriales</taxon>
        <taxon>Corynebacteriaceae</taxon>
        <taxon>Corynebacterium</taxon>
    </lineage>
</organism>
<dbReference type="GO" id="GO:0005886">
    <property type="term" value="C:plasma membrane"/>
    <property type="evidence" value="ECO:0007669"/>
    <property type="project" value="UniProtKB-SubCell"/>
</dbReference>
<keyword evidence="2" id="KW-1003">Cell membrane</keyword>
<feature type="domain" description="Type II secretion system protein GspF" evidence="7">
    <location>
        <begin position="95"/>
        <end position="214"/>
    </location>
</feature>
<feature type="transmembrane region" description="Helical" evidence="6">
    <location>
        <begin position="36"/>
        <end position="52"/>
    </location>
</feature>
<dbReference type="STRING" id="1224164.B843_01555"/>
<proteinExistence type="predicted"/>
<dbReference type="PANTHER" id="PTHR35007">
    <property type="entry name" value="INTEGRAL MEMBRANE PROTEIN-RELATED"/>
    <property type="match status" value="1"/>
</dbReference>
<comment type="subcellular location">
    <subcellularLocation>
        <location evidence="1">Cell membrane</location>
        <topology evidence="1">Multi-pass membrane protein</topology>
    </subcellularLocation>
</comment>
<dbReference type="PATRIC" id="fig|1224164.3.peg.300"/>
<dbReference type="Proteomes" id="UP000019222">
    <property type="component" value="Chromosome"/>
</dbReference>
<evidence type="ECO:0000256" key="5">
    <source>
        <dbReference type="ARBA" id="ARBA00023136"/>
    </source>
</evidence>
<keyword evidence="5 6" id="KW-0472">Membrane</keyword>
<keyword evidence="3 6" id="KW-0812">Transmembrane</keyword>
<sequence length="261" mass="26822">MMWPLVFLAAACAVPSVAPRYRVVANTFVSAIPSRSRWVFAGTVLVLGFVLVRNQAAGLLASAMVAGTCYRLVRAELERRAGTRRGAAVAQLATVIVGELRSGSSMATAVERAGADAVDPRVRECVAVAARRAAAGGSGAQALVEQAARASELADIGRAWRAAEEHGIAQAELIAHAAKRLEASQAHRRKVVAGIQGAQVTAIILSVLPVFGIVLGFAMGVNVPAFLLGGGLGGLILVAGVALECGGLLVAHEIMERAACT</sequence>
<evidence type="ECO:0000256" key="4">
    <source>
        <dbReference type="ARBA" id="ARBA00022989"/>
    </source>
</evidence>
<dbReference type="Pfam" id="PF00482">
    <property type="entry name" value="T2SSF"/>
    <property type="match status" value="1"/>
</dbReference>
<keyword evidence="4 6" id="KW-1133">Transmembrane helix</keyword>
<keyword evidence="9" id="KW-1185">Reference proteome</keyword>